<dbReference type="InterPro" id="IPR008928">
    <property type="entry name" value="6-hairpin_glycosidase_sf"/>
</dbReference>
<dbReference type="GO" id="GO:0004553">
    <property type="term" value="F:hydrolase activity, hydrolyzing O-glycosyl compounds"/>
    <property type="evidence" value="ECO:0007669"/>
    <property type="project" value="TreeGrafter"/>
</dbReference>
<dbReference type="GO" id="GO:0005975">
    <property type="term" value="P:carbohydrate metabolic process"/>
    <property type="evidence" value="ECO:0007669"/>
    <property type="project" value="InterPro"/>
</dbReference>
<dbReference type="InterPro" id="IPR011613">
    <property type="entry name" value="GH15-like"/>
</dbReference>
<keyword evidence="3" id="KW-1185">Reference proteome</keyword>
<dbReference type="PANTHER" id="PTHR31616">
    <property type="entry name" value="TREHALASE"/>
    <property type="match status" value="1"/>
</dbReference>
<proteinExistence type="predicted"/>
<dbReference type="AlphaFoldDB" id="A0A917CP32"/>
<accession>A0A917CP32</accession>
<gene>
    <name evidence="2" type="ORF">GCM10010916_07970</name>
</gene>
<protein>
    <recommendedName>
        <fullName evidence="1">GH15-like domain-containing protein</fullName>
    </recommendedName>
</protein>
<comment type="caution">
    <text evidence="2">The sequence shown here is derived from an EMBL/GenBank/DDBJ whole genome shotgun (WGS) entry which is preliminary data.</text>
</comment>
<evidence type="ECO:0000259" key="1">
    <source>
        <dbReference type="Pfam" id="PF00723"/>
    </source>
</evidence>
<dbReference type="Gene3D" id="1.50.10.10">
    <property type="match status" value="2"/>
</dbReference>
<organism evidence="2 3">
    <name type="scientific">Paenibacillus abyssi</name>
    <dbReference type="NCBI Taxonomy" id="1340531"/>
    <lineage>
        <taxon>Bacteria</taxon>
        <taxon>Bacillati</taxon>
        <taxon>Bacillota</taxon>
        <taxon>Bacilli</taxon>
        <taxon>Bacillales</taxon>
        <taxon>Paenibacillaceae</taxon>
        <taxon>Paenibacillus</taxon>
    </lineage>
</organism>
<dbReference type="InterPro" id="IPR012341">
    <property type="entry name" value="6hp_glycosidase-like_sf"/>
</dbReference>
<dbReference type="EMBL" id="BMGR01000002">
    <property type="protein sequence ID" value="GGF93028.1"/>
    <property type="molecule type" value="Genomic_DNA"/>
</dbReference>
<name>A0A917CP32_9BACL</name>
<dbReference type="PANTHER" id="PTHR31616:SF0">
    <property type="entry name" value="GLUCAN 1,4-ALPHA-GLUCOSIDASE"/>
    <property type="match status" value="1"/>
</dbReference>
<dbReference type="SUPFAM" id="SSF48208">
    <property type="entry name" value="Six-hairpin glycosidases"/>
    <property type="match status" value="1"/>
</dbReference>
<sequence>MLSESYKALDQLCLPHGLYIASPAKEYRYVWIRDCVYMSLPYVDKPSNRYEKTYYRLLDLFREYEWKIDILCRHRPRSEWEYIHARYTHDNVREIHDQSWGHIQHDMVGAFLYGIGLGLKRGRPMLRDEKDVEMIQKLVNYLANVEYWHDTDNGMWEEWREVHSSSVGACVAGLKAVAGVVHVPQELIERGLTTVLRLFPRESNDKFVDLAQLSLIYPYRLFTGLLGETIVSNVEKRLLRERGVIRYEGDSYYSTLEQQYGRACSRDFYLGSEAEWTFGLPWLALCHQELGHWDKAEHYIKRTEKVMTAPGILPELYYGGTAKANPNTPLGWSCAMYILAKEAGLGATPSAQRKPGLRIKA</sequence>
<reference evidence="2" key="2">
    <citation type="submission" date="2020-09" db="EMBL/GenBank/DDBJ databases">
        <authorList>
            <person name="Sun Q."/>
            <person name="Zhou Y."/>
        </authorList>
    </citation>
    <scope>NUCLEOTIDE SEQUENCE</scope>
    <source>
        <strain evidence="2">CGMCC 1.12987</strain>
    </source>
</reference>
<dbReference type="Proteomes" id="UP000644756">
    <property type="component" value="Unassembled WGS sequence"/>
</dbReference>
<feature type="domain" description="GH15-like" evidence="1">
    <location>
        <begin position="16"/>
        <end position="178"/>
    </location>
</feature>
<dbReference type="Pfam" id="PF00723">
    <property type="entry name" value="Glyco_hydro_15"/>
    <property type="match status" value="1"/>
</dbReference>
<dbReference type="RefSeq" id="WP_188529226.1">
    <property type="nucleotide sequence ID" value="NZ_BMGR01000002.1"/>
</dbReference>
<evidence type="ECO:0000313" key="2">
    <source>
        <dbReference type="EMBL" id="GGF93028.1"/>
    </source>
</evidence>
<reference evidence="2" key="1">
    <citation type="journal article" date="2014" name="Int. J. Syst. Evol. Microbiol.">
        <title>Complete genome sequence of Corynebacterium casei LMG S-19264T (=DSM 44701T), isolated from a smear-ripened cheese.</title>
        <authorList>
            <consortium name="US DOE Joint Genome Institute (JGI-PGF)"/>
            <person name="Walter F."/>
            <person name="Albersmeier A."/>
            <person name="Kalinowski J."/>
            <person name="Ruckert C."/>
        </authorList>
    </citation>
    <scope>NUCLEOTIDE SEQUENCE</scope>
    <source>
        <strain evidence="2">CGMCC 1.12987</strain>
    </source>
</reference>
<evidence type="ECO:0000313" key="3">
    <source>
        <dbReference type="Proteomes" id="UP000644756"/>
    </source>
</evidence>